<sequence length="201" mass="22758">MSAAARITSYCANHSRFARFFATNAKQKPIKVGDPLPNVRLYEGTPDQTVMTHDIFRGKKGVLFAVPGAFIPGCSRSHIPEYLGHCESYRKEGYEEVVCLSVNDPFVMDAWGHFVKSSDRIRMLSDMKCEFTNATNMQLDSASLLGNIRSRRYFLLINDNVVEYVSHEPEDTGLSCLLCIKRMKPKDMDEINQSMDKKDSS</sequence>
<dbReference type="GO" id="GO:0005739">
    <property type="term" value="C:mitochondrion"/>
    <property type="evidence" value="ECO:0007669"/>
    <property type="project" value="TreeGrafter"/>
</dbReference>
<dbReference type="InterPro" id="IPR013740">
    <property type="entry name" value="Redoxin"/>
</dbReference>
<dbReference type="SUPFAM" id="SSF52833">
    <property type="entry name" value="Thioredoxin-like"/>
    <property type="match status" value="1"/>
</dbReference>
<comment type="function">
    <text evidence="1">Thiol-specific peroxidase that catalyzes the reduction of hydrogen peroxide and organic hydroperoxides to water and alcohols, respectively. Plays a role in cell protection against oxidative stress by detoxifying peroxides and as sensor of hydrogen peroxide-mediated signaling events.</text>
</comment>
<evidence type="ECO:0000313" key="13">
    <source>
        <dbReference type="Proteomes" id="UP000014760"/>
    </source>
</evidence>
<dbReference type="CDD" id="cd03013">
    <property type="entry name" value="PRX5_like"/>
    <property type="match status" value="1"/>
</dbReference>
<organism evidence="11">
    <name type="scientific">Capitella teleta</name>
    <name type="common">Polychaete worm</name>
    <dbReference type="NCBI Taxonomy" id="283909"/>
    <lineage>
        <taxon>Eukaryota</taxon>
        <taxon>Metazoa</taxon>
        <taxon>Spiralia</taxon>
        <taxon>Lophotrochozoa</taxon>
        <taxon>Annelida</taxon>
        <taxon>Polychaeta</taxon>
        <taxon>Sedentaria</taxon>
        <taxon>Scolecida</taxon>
        <taxon>Capitellidae</taxon>
        <taxon>Capitella</taxon>
    </lineage>
</organism>
<proteinExistence type="inferred from homology"/>
<dbReference type="EnsemblMetazoa" id="CapteT153829">
    <property type="protein sequence ID" value="CapteP153829"/>
    <property type="gene ID" value="CapteG153829"/>
</dbReference>
<keyword evidence="6 9" id="KW-0676">Redox-active center</keyword>
<dbReference type="GO" id="GO:0034599">
    <property type="term" value="P:cellular response to oxidative stress"/>
    <property type="evidence" value="ECO:0007669"/>
    <property type="project" value="InterPro"/>
</dbReference>
<evidence type="ECO:0000256" key="5">
    <source>
        <dbReference type="ARBA" id="ARBA00023002"/>
    </source>
</evidence>
<dbReference type="GO" id="GO:0045454">
    <property type="term" value="P:cell redox homeostasis"/>
    <property type="evidence" value="ECO:0007669"/>
    <property type="project" value="TreeGrafter"/>
</dbReference>
<reference evidence="12" key="3">
    <citation type="submission" date="2015-06" db="UniProtKB">
        <authorList>
            <consortium name="EnsemblMetazoa"/>
        </authorList>
    </citation>
    <scope>IDENTIFICATION</scope>
</reference>
<evidence type="ECO:0000256" key="4">
    <source>
        <dbReference type="ARBA" id="ARBA00022862"/>
    </source>
</evidence>
<dbReference type="GO" id="GO:0042744">
    <property type="term" value="P:hydrogen peroxide catabolic process"/>
    <property type="evidence" value="ECO:0007669"/>
    <property type="project" value="TreeGrafter"/>
</dbReference>
<dbReference type="STRING" id="283909.R7UWP5"/>
<dbReference type="AlphaFoldDB" id="R7UWP5"/>
<evidence type="ECO:0000256" key="8">
    <source>
        <dbReference type="PIRSR" id="PIRSR637944-1"/>
    </source>
</evidence>
<reference evidence="11 13" key="2">
    <citation type="journal article" date="2013" name="Nature">
        <title>Insights into bilaterian evolution from three spiralian genomes.</title>
        <authorList>
            <person name="Simakov O."/>
            <person name="Marletaz F."/>
            <person name="Cho S.J."/>
            <person name="Edsinger-Gonzales E."/>
            <person name="Havlak P."/>
            <person name="Hellsten U."/>
            <person name="Kuo D.H."/>
            <person name="Larsson T."/>
            <person name="Lv J."/>
            <person name="Arendt D."/>
            <person name="Savage R."/>
            <person name="Osoegawa K."/>
            <person name="de Jong P."/>
            <person name="Grimwood J."/>
            <person name="Chapman J.A."/>
            <person name="Shapiro H."/>
            <person name="Aerts A."/>
            <person name="Otillar R.P."/>
            <person name="Terry A.Y."/>
            <person name="Boore J.L."/>
            <person name="Grigoriev I.V."/>
            <person name="Lindberg D.R."/>
            <person name="Seaver E.C."/>
            <person name="Weisblat D.A."/>
            <person name="Putnam N.H."/>
            <person name="Rokhsar D.S."/>
        </authorList>
    </citation>
    <scope>NUCLEOTIDE SEQUENCE</scope>
    <source>
        <strain evidence="11 13">I ESC-2004</strain>
    </source>
</reference>
<evidence type="ECO:0000259" key="10">
    <source>
        <dbReference type="Pfam" id="PF08534"/>
    </source>
</evidence>
<evidence type="ECO:0000256" key="2">
    <source>
        <dbReference type="ARBA" id="ARBA00010505"/>
    </source>
</evidence>
<dbReference type="GO" id="GO:0005777">
    <property type="term" value="C:peroxisome"/>
    <property type="evidence" value="ECO:0007669"/>
    <property type="project" value="TreeGrafter"/>
</dbReference>
<keyword evidence="3 9" id="KW-0575">Peroxidase</keyword>
<dbReference type="GO" id="GO:0008379">
    <property type="term" value="F:thioredoxin peroxidase activity"/>
    <property type="evidence" value="ECO:0007669"/>
    <property type="project" value="InterPro"/>
</dbReference>
<gene>
    <name evidence="11" type="ORF">CAPTEDRAFT_153829</name>
</gene>
<evidence type="ECO:0000256" key="1">
    <source>
        <dbReference type="ARBA" id="ARBA00003330"/>
    </source>
</evidence>
<dbReference type="EMBL" id="AMQN01022095">
    <property type="status" value="NOT_ANNOTATED_CDS"/>
    <property type="molecule type" value="Genomic_DNA"/>
</dbReference>
<dbReference type="OMA" id="ACLLCIK"/>
<dbReference type="PANTHER" id="PTHR10430">
    <property type="entry name" value="PEROXIREDOXIN"/>
    <property type="match status" value="1"/>
</dbReference>
<accession>R7UWP5</accession>
<keyword evidence="13" id="KW-1185">Reference proteome</keyword>
<dbReference type="PANTHER" id="PTHR10430:SF16">
    <property type="entry name" value="PEROXIREDOXIN-5, MITOCHONDRIAL"/>
    <property type="match status" value="1"/>
</dbReference>
<evidence type="ECO:0000256" key="7">
    <source>
        <dbReference type="ARBA" id="ARBA00049091"/>
    </source>
</evidence>
<feature type="active site" description="Cysteine sulfenic acid (-SOH) intermediate" evidence="8">
    <location>
        <position position="74"/>
    </location>
</feature>
<dbReference type="InterPro" id="IPR036249">
    <property type="entry name" value="Thioredoxin-like_sf"/>
</dbReference>
<dbReference type="Pfam" id="PF08534">
    <property type="entry name" value="Redoxin"/>
    <property type="match status" value="1"/>
</dbReference>
<evidence type="ECO:0000313" key="12">
    <source>
        <dbReference type="EnsemblMetazoa" id="CapteP153829"/>
    </source>
</evidence>
<keyword evidence="5 9" id="KW-0560">Oxidoreductase</keyword>
<dbReference type="EC" id="1.11.1.24" evidence="9"/>
<evidence type="ECO:0000313" key="11">
    <source>
        <dbReference type="EMBL" id="ELU07831.1"/>
    </source>
</evidence>
<dbReference type="InterPro" id="IPR037944">
    <property type="entry name" value="PRX5-like"/>
</dbReference>
<evidence type="ECO:0000256" key="6">
    <source>
        <dbReference type="ARBA" id="ARBA00023284"/>
    </source>
</evidence>
<protein>
    <recommendedName>
        <fullName evidence="9">Peroxiredoxin-5</fullName>
        <ecNumber evidence="9">1.11.1.24</ecNumber>
    </recommendedName>
</protein>
<dbReference type="FunFam" id="3.40.30.10:FF:000020">
    <property type="entry name" value="Peroxiredoxin"/>
    <property type="match status" value="1"/>
</dbReference>
<dbReference type="HOGENOM" id="CLU_072440_3_1_1"/>
<evidence type="ECO:0000256" key="9">
    <source>
        <dbReference type="RuleBase" id="RU366011"/>
    </source>
</evidence>
<dbReference type="Proteomes" id="UP000014760">
    <property type="component" value="Unassembled WGS sequence"/>
</dbReference>
<comment type="similarity">
    <text evidence="2 9">Belongs to the peroxiredoxin family. Prx5 subfamily.</text>
</comment>
<feature type="domain" description="Redoxin" evidence="10">
    <location>
        <begin position="31"/>
        <end position="172"/>
    </location>
</feature>
<reference evidence="13" key="1">
    <citation type="submission" date="2012-12" db="EMBL/GenBank/DDBJ databases">
        <authorList>
            <person name="Hellsten U."/>
            <person name="Grimwood J."/>
            <person name="Chapman J.A."/>
            <person name="Shapiro H."/>
            <person name="Aerts A."/>
            <person name="Otillar R.P."/>
            <person name="Terry A.Y."/>
            <person name="Boore J.L."/>
            <person name="Simakov O."/>
            <person name="Marletaz F."/>
            <person name="Cho S.-J."/>
            <person name="Edsinger-Gonzales E."/>
            <person name="Havlak P."/>
            <person name="Kuo D.-H."/>
            <person name="Larsson T."/>
            <person name="Lv J."/>
            <person name="Arendt D."/>
            <person name="Savage R."/>
            <person name="Osoegawa K."/>
            <person name="de Jong P."/>
            <person name="Lindberg D.R."/>
            <person name="Seaver E.C."/>
            <person name="Weisblat D.A."/>
            <person name="Putnam N.H."/>
            <person name="Grigoriev I.V."/>
            <person name="Rokhsar D.S."/>
        </authorList>
    </citation>
    <scope>NUCLEOTIDE SEQUENCE</scope>
    <source>
        <strain evidence="13">I ESC-2004</strain>
    </source>
</reference>
<dbReference type="EMBL" id="KB299605">
    <property type="protein sequence ID" value="ELU07831.1"/>
    <property type="molecule type" value="Genomic_DNA"/>
</dbReference>
<dbReference type="OrthoDB" id="1882547at2759"/>
<evidence type="ECO:0000256" key="3">
    <source>
        <dbReference type="ARBA" id="ARBA00022559"/>
    </source>
</evidence>
<keyword evidence="4 9" id="KW-0049">Antioxidant</keyword>
<comment type="catalytic activity">
    <reaction evidence="7 9">
        <text>a hydroperoxide + [thioredoxin]-dithiol = an alcohol + [thioredoxin]-disulfide + H2O</text>
        <dbReference type="Rhea" id="RHEA:62620"/>
        <dbReference type="Rhea" id="RHEA-COMP:10698"/>
        <dbReference type="Rhea" id="RHEA-COMP:10700"/>
        <dbReference type="ChEBI" id="CHEBI:15377"/>
        <dbReference type="ChEBI" id="CHEBI:29950"/>
        <dbReference type="ChEBI" id="CHEBI:30879"/>
        <dbReference type="ChEBI" id="CHEBI:35924"/>
        <dbReference type="ChEBI" id="CHEBI:50058"/>
        <dbReference type="EC" id="1.11.1.24"/>
    </reaction>
</comment>
<dbReference type="Gene3D" id="3.40.30.10">
    <property type="entry name" value="Glutaredoxin"/>
    <property type="match status" value="1"/>
</dbReference>
<name>R7UWP5_CAPTE</name>